<sequence length="177" mass="20425">MKGTKEKQYLYFVLFILVFAVSGCKPSSNLESYGEKYLRIAVIGEPPEATGKQVRFTEISLDKMTTEDLKLFDAVFITKENLSEAAESQYTDIYLNSTTPFFFISTISHIPFTMKNTKYDKIWNWTPGNSYAVGILTSQEDYTLNSWGYGLQNDKKTDKHIDDMYARIFETIDELKH</sequence>
<gene>
    <name evidence="1" type="ORF">NCTC4824_02254</name>
</gene>
<accession>A0A2X4ZDX6</accession>
<proteinExistence type="predicted"/>
<evidence type="ECO:0000313" key="2">
    <source>
        <dbReference type="Proteomes" id="UP000249134"/>
    </source>
</evidence>
<reference evidence="1 2" key="1">
    <citation type="submission" date="2018-06" db="EMBL/GenBank/DDBJ databases">
        <authorList>
            <consortium name="Pathogen Informatics"/>
            <person name="Doyle S."/>
        </authorList>
    </citation>
    <scope>NUCLEOTIDE SEQUENCE [LARGE SCALE GENOMIC DNA]</scope>
    <source>
        <strain evidence="1 2">NCTC4824</strain>
    </source>
</reference>
<name>A0A2X4ZDX6_LEDLE</name>
<protein>
    <submittedName>
        <fullName evidence="1">Lipoprotein</fullName>
    </submittedName>
</protein>
<dbReference type="Proteomes" id="UP000249134">
    <property type="component" value="Chromosome 1"/>
</dbReference>
<evidence type="ECO:0000313" key="1">
    <source>
        <dbReference type="EMBL" id="SQI58674.1"/>
    </source>
</evidence>
<keyword evidence="1" id="KW-0449">Lipoprotein</keyword>
<dbReference type="STRING" id="1348624.GCA_001591545_01307"/>
<dbReference type="PROSITE" id="PS51257">
    <property type="entry name" value="PROKAR_LIPOPROTEIN"/>
    <property type="match status" value="1"/>
</dbReference>
<dbReference type="AlphaFoldDB" id="A0A2X4ZDX6"/>
<dbReference type="RefSeq" id="WP_231955810.1">
    <property type="nucleotide sequence ID" value="NZ_CBCSGM010000001.1"/>
</dbReference>
<keyword evidence="2" id="KW-1185">Reference proteome</keyword>
<dbReference type="KEGG" id="blen:NCTC4824_02254"/>
<organism evidence="1 2">
    <name type="scientific">Lederbergia lenta</name>
    <name type="common">Bacillus lentus</name>
    <dbReference type="NCBI Taxonomy" id="1467"/>
    <lineage>
        <taxon>Bacteria</taxon>
        <taxon>Bacillati</taxon>
        <taxon>Bacillota</taxon>
        <taxon>Bacilli</taxon>
        <taxon>Bacillales</taxon>
        <taxon>Bacillaceae</taxon>
        <taxon>Lederbergia</taxon>
    </lineage>
</organism>
<dbReference type="EMBL" id="LS483476">
    <property type="protein sequence ID" value="SQI58674.1"/>
    <property type="molecule type" value="Genomic_DNA"/>
</dbReference>